<sequence>MDTIDEIKDVLHESRYINNGLSYMESFSLTHAAQAIRFTLIKMVLRMSKIKQLEILDGSPLYPF</sequence>
<feature type="non-terminal residue" evidence="1">
    <location>
        <position position="64"/>
    </location>
</feature>
<dbReference type="AlphaFoldDB" id="A0A9N9NRD5"/>
<keyword evidence="2" id="KW-1185">Reference proteome</keyword>
<protein>
    <submittedName>
        <fullName evidence="1">27379_t:CDS:1</fullName>
    </submittedName>
</protein>
<proteinExistence type="predicted"/>
<reference evidence="1" key="1">
    <citation type="submission" date="2021-06" db="EMBL/GenBank/DDBJ databases">
        <authorList>
            <person name="Kallberg Y."/>
            <person name="Tangrot J."/>
            <person name="Rosling A."/>
        </authorList>
    </citation>
    <scope>NUCLEOTIDE SEQUENCE</scope>
    <source>
        <strain evidence="1">MA453B</strain>
    </source>
</reference>
<dbReference type="OrthoDB" id="2494173at2759"/>
<dbReference type="Proteomes" id="UP000789405">
    <property type="component" value="Unassembled WGS sequence"/>
</dbReference>
<gene>
    <name evidence="1" type="ORF">DERYTH_LOCUS16892</name>
</gene>
<comment type="caution">
    <text evidence="1">The sequence shown here is derived from an EMBL/GenBank/DDBJ whole genome shotgun (WGS) entry which is preliminary data.</text>
</comment>
<dbReference type="EMBL" id="CAJVPY010015271">
    <property type="protein sequence ID" value="CAG8750893.1"/>
    <property type="molecule type" value="Genomic_DNA"/>
</dbReference>
<evidence type="ECO:0000313" key="1">
    <source>
        <dbReference type="EMBL" id="CAG8750893.1"/>
    </source>
</evidence>
<accession>A0A9N9NRD5</accession>
<name>A0A9N9NRD5_9GLOM</name>
<evidence type="ECO:0000313" key="2">
    <source>
        <dbReference type="Proteomes" id="UP000789405"/>
    </source>
</evidence>
<organism evidence="1 2">
    <name type="scientific">Dentiscutata erythropus</name>
    <dbReference type="NCBI Taxonomy" id="1348616"/>
    <lineage>
        <taxon>Eukaryota</taxon>
        <taxon>Fungi</taxon>
        <taxon>Fungi incertae sedis</taxon>
        <taxon>Mucoromycota</taxon>
        <taxon>Glomeromycotina</taxon>
        <taxon>Glomeromycetes</taxon>
        <taxon>Diversisporales</taxon>
        <taxon>Gigasporaceae</taxon>
        <taxon>Dentiscutata</taxon>
    </lineage>
</organism>